<dbReference type="OMA" id="GFCYDMW"/>
<sequence length="400" mass="42011">MPLAADIKFILEKACASPNGPAGLVYGAVDATGAMMVCETAGHLALGGDEPVLGVDADQTVLADTTQMKADACFALCSLTKLLTTIAAMQLVDHGKLTLDDPIYNILPEILEVGQLMPDGSLVTPAPRAHTEKITLRMLLSHTAGFGYTVFRSQLAAYSKASGGPDEVSGLREGTLGLPLVHAPGTRWEYGIGIDWAGEAVARVSGLGLGEYLKQNVFAPLGIEDAITFHLSPAQAARLAAFHQRGDDGTLRIVDHPPFVRDARFEAGGAGALGTLRAYLTVLTVLLNGGVGANGIRILAGDTVDSMSPGPDLSGISVGWREDWLGSVIRTESRKYPTDEHPTGRSANSGSWAGLANLYYSVDPTKGVAALIMSHSLPFFDPAVTSPFLEAEKALYASLK</sequence>
<proteinExistence type="predicted"/>
<organism evidence="2 3">
    <name type="scientific">Auricularia subglabra (strain TFB-10046 / SS5)</name>
    <name type="common">White-rot fungus</name>
    <name type="synonym">Auricularia delicata (strain TFB10046)</name>
    <dbReference type="NCBI Taxonomy" id="717982"/>
    <lineage>
        <taxon>Eukaryota</taxon>
        <taxon>Fungi</taxon>
        <taxon>Dikarya</taxon>
        <taxon>Basidiomycota</taxon>
        <taxon>Agaricomycotina</taxon>
        <taxon>Agaricomycetes</taxon>
        <taxon>Auriculariales</taxon>
        <taxon>Auriculariaceae</taxon>
        <taxon>Auricularia</taxon>
    </lineage>
</organism>
<evidence type="ECO:0000313" key="3">
    <source>
        <dbReference type="Proteomes" id="UP000006514"/>
    </source>
</evidence>
<dbReference type="PANTHER" id="PTHR43283:SF3">
    <property type="entry name" value="BETA-LACTAMASE FAMILY PROTEIN (AFU_ORTHOLOGUE AFUA_5G07500)"/>
    <property type="match status" value="1"/>
</dbReference>
<dbReference type="InParanoid" id="J0WTY3"/>
<dbReference type="InterPro" id="IPR050789">
    <property type="entry name" value="Diverse_Enzym_Activities"/>
</dbReference>
<dbReference type="EMBL" id="JH687849">
    <property type="protein sequence ID" value="EJD37015.1"/>
    <property type="molecule type" value="Genomic_DNA"/>
</dbReference>
<keyword evidence="3" id="KW-1185">Reference proteome</keyword>
<dbReference type="OrthoDB" id="428260at2759"/>
<reference evidence="3" key="1">
    <citation type="journal article" date="2012" name="Science">
        <title>The Paleozoic origin of enzymatic lignin decomposition reconstructed from 31 fungal genomes.</title>
        <authorList>
            <person name="Floudas D."/>
            <person name="Binder M."/>
            <person name="Riley R."/>
            <person name="Barry K."/>
            <person name="Blanchette R.A."/>
            <person name="Henrissat B."/>
            <person name="Martinez A.T."/>
            <person name="Otillar R."/>
            <person name="Spatafora J.W."/>
            <person name="Yadav J.S."/>
            <person name="Aerts A."/>
            <person name="Benoit I."/>
            <person name="Boyd A."/>
            <person name="Carlson A."/>
            <person name="Copeland A."/>
            <person name="Coutinho P.M."/>
            <person name="de Vries R.P."/>
            <person name="Ferreira P."/>
            <person name="Findley K."/>
            <person name="Foster B."/>
            <person name="Gaskell J."/>
            <person name="Glotzer D."/>
            <person name="Gorecki P."/>
            <person name="Heitman J."/>
            <person name="Hesse C."/>
            <person name="Hori C."/>
            <person name="Igarashi K."/>
            <person name="Jurgens J.A."/>
            <person name="Kallen N."/>
            <person name="Kersten P."/>
            <person name="Kohler A."/>
            <person name="Kuees U."/>
            <person name="Kumar T.K.A."/>
            <person name="Kuo A."/>
            <person name="LaButti K."/>
            <person name="Larrondo L.F."/>
            <person name="Lindquist E."/>
            <person name="Ling A."/>
            <person name="Lombard V."/>
            <person name="Lucas S."/>
            <person name="Lundell T."/>
            <person name="Martin R."/>
            <person name="McLaughlin D.J."/>
            <person name="Morgenstern I."/>
            <person name="Morin E."/>
            <person name="Murat C."/>
            <person name="Nagy L.G."/>
            <person name="Nolan M."/>
            <person name="Ohm R.A."/>
            <person name="Patyshakuliyeva A."/>
            <person name="Rokas A."/>
            <person name="Ruiz-Duenas F.J."/>
            <person name="Sabat G."/>
            <person name="Salamov A."/>
            <person name="Samejima M."/>
            <person name="Schmutz J."/>
            <person name="Slot J.C."/>
            <person name="St John F."/>
            <person name="Stenlid J."/>
            <person name="Sun H."/>
            <person name="Sun S."/>
            <person name="Syed K."/>
            <person name="Tsang A."/>
            <person name="Wiebenga A."/>
            <person name="Young D."/>
            <person name="Pisabarro A."/>
            <person name="Eastwood D.C."/>
            <person name="Martin F."/>
            <person name="Cullen D."/>
            <person name="Grigoriev I.V."/>
            <person name="Hibbett D.S."/>
        </authorList>
    </citation>
    <scope>NUCLEOTIDE SEQUENCE [LARGE SCALE GENOMIC DNA]</scope>
    <source>
        <strain evidence="3">TFB10046</strain>
    </source>
</reference>
<evidence type="ECO:0000313" key="2">
    <source>
        <dbReference type="EMBL" id="EJD37015.1"/>
    </source>
</evidence>
<dbReference type="PANTHER" id="PTHR43283">
    <property type="entry name" value="BETA-LACTAMASE-RELATED"/>
    <property type="match status" value="1"/>
</dbReference>
<dbReference type="Gene3D" id="3.40.710.10">
    <property type="entry name" value="DD-peptidase/beta-lactamase superfamily"/>
    <property type="match status" value="1"/>
</dbReference>
<protein>
    <submittedName>
        <fullName evidence="2">Beta-lactamase/transpeptidase-like protein</fullName>
    </submittedName>
</protein>
<dbReference type="AlphaFoldDB" id="J0WTY3"/>
<dbReference type="InterPro" id="IPR001466">
    <property type="entry name" value="Beta-lactam-related"/>
</dbReference>
<dbReference type="eggNOG" id="ENOG502QQGR">
    <property type="taxonomic scope" value="Eukaryota"/>
</dbReference>
<accession>J0WTY3</accession>
<dbReference type="Pfam" id="PF00144">
    <property type="entry name" value="Beta-lactamase"/>
    <property type="match status" value="1"/>
</dbReference>
<dbReference type="SUPFAM" id="SSF56601">
    <property type="entry name" value="beta-lactamase/transpeptidase-like"/>
    <property type="match status" value="1"/>
</dbReference>
<dbReference type="Proteomes" id="UP000006514">
    <property type="component" value="Unassembled WGS sequence"/>
</dbReference>
<dbReference type="InterPro" id="IPR012338">
    <property type="entry name" value="Beta-lactam/transpept-like"/>
</dbReference>
<name>J0WTY3_AURST</name>
<dbReference type="KEGG" id="adl:AURDEDRAFT_173965"/>
<evidence type="ECO:0000259" key="1">
    <source>
        <dbReference type="Pfam" id="PF00144"/>
    </source>
</evidence>
<feature type="domain" description="Beta-lactamase-related" evidence="1">
    <location>
        <begin position="62"/>
        <end position="379"/>
    </location>
</feature>
<gene>
    <name evidence="2" type="ORF">AURDEDRAFT_173965</name>
</gene>